<dbReference type="EMBL" id="HACG01035336">
    <property type="protein sequence ID" value="CEK82201.1"/>
    <property type="molecule type" value="Transcribed_RNA"/>
</dbReference>
<dbReference type="AlphaFoldDB" id="A0A0B7AQD1"/>
<name>A0A0B7AQD1_9EUPU</name>
<proteinExistence type="predicted"/>
<sequence length="267" mass="29842">SALVFNKNEGSVTKSASVFNKNEGSITKSASLFAKNEDKVSKPSSSYDKNQVTVTKSVAVSDKNEGKVIDSNSTSSDCPSMRHWININVESEKMIREDSPHLSTTAAFCILKLEELERSIEKTIKEKFPDAEPFLLRKQSKEELRGSRSLPTTPSLKKKLYLTREEDVNVVGFKQNEEKGTTRFCDESYESPPSPAKSPVVIRRFGARTRHASMSPKIQRAKTAVLFNSPSEITSLHKNVAIKTVTKSPIKQDNLSNQKKHEHNLLT</sequence>
<feature type="non-terminal residue" evidence="1">
    <location>
        <position position="1"/>
    </location>
</feature>
<reference evidence="1" key="1">
    <citation type="submission" date="2014-12" db="EMBL/GenBank/DDBJ databases">
        <title>Insight into the proteome of Arion vulgaris.</title>
        <authorList>
            <person name="Aradska J."/>
            <person name="Bulat T."/>
            <person name="Smidak R."/>
            <person name="Sarate P."/>
            <person name="Gangsoo J."/>
            <person name="Sialana F."/>
            <person name="Bilban M."/>
            <person name="Lubec G."/>
        </authorList>
    </citation>
    <scope>NUCLEOTIDE SEQUENCE</scope>
    <source>
        <tissue evidence="1">Skin</tissue>
    </source>
</reference>
<evidence type="ECO:0000313" key="1">
    <source>
        <dbReference type="EMBL" id="CEK82201.1"/>
    </source>
</evidence>
<protein>
    <submittedName>
        <fullName evidence="1">Uncharacterized protein</fullName>
    </submittedName>
</protein>
<feature type="non-terminal residue" evidence="1">
    <location>
        <position position="267"/>
    </location>
</feature>
<organism evidence="1">
    <name type="scientific">Arion vulgaris</name>
    <dbReference type="NCBI Taxonomy" id="1028688"/>
    <lineage>
        <taxon>Eukaryota</taxon>
        <taxon>Metazoa</taxon>
        <taxon>Spiralia</taxon>
        <taxon>Lophotrochozoa</taxon>
        <taxon>Mollusca</taxon>
        <taxon>Gastropoda</taxon>
        <taxon>Heterobranchia</taxon>
        <taxon>Euthyneura</taxon>
        <taxon>Panpulmonata</taxon>
        <taxon>Eupulmonata</taxon>
        <taxon>Stylommatophora</taxon>
        <taxon>Helicina</taxon>
        <taxon>Arionoidea</taxon>
        <taxon>Arionidae</taxon>
        <taxon>Arion</taxon>
    </lineage>
</organism>
<gene>
    <name evidence="1" type="primary">ORF130163</name>
</gene>
<accession>A0A0B7AQD1</accession>